<protein>
    <submittedName>
        <fullName evidence="2">Uncharacterized protein</fullName>
    </submittedName>
</protein>
<dbReference type="AlphaFoldDB" id="A0A1Z4BXX8"/>
<name>A0A1Z4BXX8_9GAMM</name>
<gene>
    <name evidence="2" type="ORF">CEK71_08690</name>
</gene>
<dbReference type="KEGG" id="mpsy:CEK71_08690"/>
<sequence>MVKAAIFMILLLPALVSAAGAPPILTLDRVVSSAQQSFPGLLAAEQRKQVAAGELTASEGGFDTLLTDVTQPLVFATLHKPFGWP</sequence>
<accession>A0A1Z4BXX8</accession>
<feature type="signal peptide" evidence="1">
    <location>
        <begin position="1"/>
        <end position="18"/>
    </location>
</feature>
<evidence type="ECO:0000313" key="2">
    <source>
        <dbReference type="EMBL" id="ASF46154.1"/>
    </source>
</evidence>
<proteinExistence type="predicted"/>
<keyword evidence="1" id="KW-0732">Signal</keyword>
<evidence type="ECO:0000256" key="1">
    <source>
        <dbReference type="SAM" id="SignalP"/>
    </source>
</evidence>
<dbReference type="SUPFAM" id="SSF56954">
    <property type="entry name" value="Outer membrane efflux proteins (OEP)"/>
    <property type="match status" value="1"/>
</dbReference>
<evidence type="ECO:0000313" key="3">
    <source>
        <dbReference type="Proteomes" id="UP000197019"/>
    </source>
</evidence>
<dbReference type="EMBL" id="CP022129">
    <property type="protein sequence ID" value="ASF46154.1"/>
    <property type="molecule type" value="Genomic_DNA"/>
</dbReference>
<feature type="chain" id="PRO_5012238582" evidence="1">
    <location>
        <begin position="19"/>
        <end position="85"/>
    </location>
</feature>
<keyword evidence="3" id="KW-1185">Reference proteome</keyword>
<dbReference type="RefSeq" id="WP_088619028.1">
    <property type="nucleotide sequence ID" value="NZ_CP022129.1"/>
</dbReference>
<dbReference type="Proteomes" id="UP000197019">
    <property type="component" value="Chromosome"/>
</dbReference>
<organism evidence="2 3">
    <name type="scientific">Methylovulum psychrotolerans</name>
    <dbReference type="NCBI Taxonomy" id="1704499"/>
    <lineage>
        <taxon>Bacteria</taxon>
        <taxon>Pseudomonadati</taxon>
        <taxon>Pseudomonadota</taxon>
        <taxon>Gammaproteobacteria</taxon>
        <taxon>Methylococcales</taxon>
        <taxon>Methylococcaceae</taxon>
        <taxon>Methylovulum</taxon>
    </lineage>
</organism>
<reference evidence="2 3" key="1">
    <citation type="submission" date="2017-06" db="EMBL/GenBank/DDBJ databases">
        <title>Genome Sequencing of the methanotroph Methylovulum psychrotolerants str. HV10-M2 isolated from a high-altitude environment.</title>
        <authorList>
            <person name="Mateos-Rivera A."/>
        </authorList>
    </citation>
    <scope>NUCLEOTIDE SEQUENCE [LARGE SCALE GENOMIC DNA]</scope>
    <source>
        <strain evidence="2 3">HV10_M2</strain>
    </source>
</reference>